<evidence type="ECO:0000256" key="4">
    <source>
        <dbReference type="ARBA" id="ARBA00022438"/>
    </source>
</evidence>
<dbReference type="GO" id="GO:0043171">
    <property type="term" value="P:peptide catabolic process"/>
    <property type="evidence" value="ECO:0007669"/>
    <property type="project" value="TreeGrafter"/>
</dbReference>
<dbReference type="InterPro" id="IPR042097">
    <property type="entry name" value="Aminopeptidase_N-like_N_sf"/>
</dbReference>
<feature type="domain" description="Aminopeptidase N-like N-terminal" evidence="18">
    <location>
        <begin position="24"/>
        <end position="206"/>
    </location>
</feature>
<dbReference type="SUPFAM" id="SSF63737">
    <property type="entry name" value="Leukotriene A4 hydrolase N-terminal domain"/>
    <property type="match status" value="1"/>
</dbReference>
<evidence type="ECO:0000259" key="18">
    <source>
        <dbReference type="Pfam" id="PF17900"/>
    </source>
</evidence>
<dbReference type="EMBL" id="NCKU01001226">
    <property type="protein sequence ID" value="RWS12695.1"/>
    <property type="molecule type" value="Genomic_DNA"/>
</dbReference>
<gene>
    <name evidence="19" type="ORF">B4U79_08935</name>
</gene>
<feature type="domain" description="Peptidase M1 membrane alanine aminopeptidase" evidence="16">
    <location>
        <begin position="243"/>
        <end position="460"/>
    </location>
</feature>
<sequence>MFSNKNAPTESDHTFSRLPATVIPHLYDLTLKPDLQTFKFEGSEVINVVVQKATNKVLLNAIDLNITRASFSDDSGNVIEAEHVNSCDKTEIVTITFPSNLKPGKAQLSIQFYGSINNKLRGLYRSKYQTPEGEQRYAAVTNFEPTDARRAFPCWDEPAIKCQFDLTLIVPKDKTTLSNMNVIDEKIDGDLKTVKFATSPLMSTYLLAFVVGEYDFVEKITEDNLKVRVYTPLTKSEQGEFSVYVASKAVLFFSHYFNIPFPLNKLDLIAISDFASGAMENWGLITFRESRLLCDSKDTSTSQKEAIALTVAHEIAHMWFGNLVTMEWWTYLWLNEGFAKFMEYLCVDGINIFPDNDLWSKFACIIFSQALDVDALYNSHPIEVPVKDPCEIAEIFDTISYRKGASVIRMLHNYLGDKHFGEGLHLYLKTHSYKNTITENLWDALEEVSNKPIRKMMDIWIKETGYPLVTVSSEQTANGRKLTLSQQRFFIDGKICEEEKNISWIIPISIKTQSNTTKVEKILLDAPYGEFILNDIEPGHWVKLNSGCVGFYRVHYPFDLLSQFVPAIKNKSLTSLDRLNLLNDLFAIVKSGRASTVQLLEFLEAFTDEDDYSVWLSIGDCLTELNTLLSHSTFHNLFMAYGRKLFSKMYERLGWAKIENEQDSDLLLRSLVIMKLVLFEDKRVIEEAKKRFGNHINGTAIIPADLRTSLYAGVAINSNEEIFDKLLNLYRKVDLQEEKMRIARALGMVNDSSHIEKVLKFALSDEVRSQDTVFWIAYIAANKNGRDAAWQFLRENHEELFHRYESSMLLSLLIKYCTNDFASEEKAREVEEFFIEHPTPGAERAVKQSLESIRHNAKWLSRDIEDIRNYLLKANL</sequence>
<evidence type="ECO:0000313" key="19">
    <source>
        <dbReference type="EMBL" id="RWS12695.1"/>
    </source>
</evidence>
<keyword evidence="10 15" id="KW-0482">Metalloprotease</keyword>
<proteinExistence type="inferred from homology"/>
<comment type="similarity">
    <text evidence="3 15">Belongs to the peptidase M1 family.</text>
</comment>
<dbReference type="PANTHER" id="PTHR11533:SF174">
    <property type="entry name" value="PUROMYCIN-SENSITIVE AMINOPEPTIDASE-RELATED"/>
    <property type="match status" value="1"/>
</dbReference>
<dbReference type="Gene3D" id="1.10.390.10">
    <property type="entry name" value="Neutral Protease Domain 2"/>
    <property type="match status" value="1"/>
</dbReference>
<dbReference type="InterPro" id="IPR050344">
    <property type="entry name" value="Peptidase_M1_aminopeptidases"/>
</dbReference>
<dbReference type="FunFam" id="1.25.50.20:FF:000002">
    <property type="entry name" value="Aminopeptidase"/>
    <property type="match status" value="1"/>
</dbReference>
<dbReference type="Gene3D" id="2.60.40.1730">
    <property type="entry name" value="tricorn interacting facor f3 domain"/>
    <property type="match status" value="1"/>
</dbReference>
<dbReference type="GO" id="GO:0042277">
    <property type="term" value="F:peptide binding"/>
    <property type="evidence" value="ECO:0007669"/>
    <property type="project" value="TreeGrafter"/>
</dbReference>
<evidence type="ECO:0000256" key="5">
    <source>
        <dbReference type="ARBA" id="ARBA00022490"/>
    </source>
</evidence>
<reference evidence="19 20" key="1">
    <citation type="journal article" date="2018" name="Gigascience">
        <title>Genomes of trombidid mites reveal novel predicted allergens and laterally-transferred genes associated with secondary metabolism.</title>
        <authorList>
            <person name="Dong X."/>
            <person name="Chaisiri K."/>
            <person name="Xia D."/>
            <person name="Armstrong S.D."/>
            <person name="Fang Y."/>
            <person name="Donnelly M.J."/>
            <person name="Kadowaki T."/>
            <person name="McGarry J.W."/>
            <person name="Darby A.C."/>
            <person name="Makepeace B.L."/>
        </authorList>
    </citation>
    <scope>NUCLEOTIDE SEQUENCE [LARGE SCALE GENOMIC DNA]</scope>
    <source>
        <strain evidence="19">UoL-WK</strain>
    </source>
</reference>
<name>A0A443RBP5_9ACAR</name>
<comment type="catalytic activity">
    <reaction evidence="11">
        <text>Release of an N-terminal amino acid, preferentially alanine, from a wide range of peptides, amides and arylamides.</text>
        <dbReference type="EC" id="3.4.11.14"/>
    </reaction>
</comment>
<dbReference type="GO" id="GO:0005615">
    <property type="term" value="C:extracellular space"/>
    <property type="evidence" value="ECO:0007669"/>
    <property type="project" value="TreeGrafter"/>
</dbReference>
<feature type="site" description="Transition state stabilizer" evidence="14">
    <location>
        <position position="401"/>
    </location>
</feature>
<accession>A0A443RBP5</accession>
<evidence type="ECO:0000256" key="8">
    <source>
        <dbReference type="ARBA" id="ARBA00022801"/>
    </source>
</evidence>
<dbReference type="InterPro" id="IPR045357">
    <property type="entry name" value="Aminopeptidase_N-like_N"/>
</dbReference>
<keyword evidence="9 13" id="KW-0862">Zinc</keyword>
<feature type="binding site" evidence="13">
    <location>
        <position position="317"/>
    </location>
    <ligand>
        <name>Zn(2+)</name>
        <dbReference type="ChEBI" id="CHEBI:29105"/>
        <note>catalytic</note>
    </ligand>
</feature>
<dbReference type="SUPFAM" id="SSF55486">
    <property type="entry name" value="Metalloproteases ('zincins'), catalytic domain"/>
    <property type="match status" value="1"/>
</dbReference>
<feature type="domain" description="ERAP1-like C-terminal" evidence="17">
    <location>
        <begin position="541"/>
        <end position="854"/>
    </location>
</feature>
<dbReference type="InterPro" id="IPR034016">
    <property type="entry name" value="M1_APN-typ"/>
</dbReference>
<dbReference type="GO" id="GO:0006508">
    <property type="term" value="P:proteolysis"/>
    <property type="evidence" value="ECO:0007669"/>
    <property type="project" value="UniProtKB-KW"/>
</dbReference>
<dbReference type="GO" id="GO:0016285">
    <property type="term" value="F:alanyl aminopeptidase activity"/>
    <property type="evidence" value="ECO:0007669"/>
    <property type="project" value="UniProtKB-EC"/>
</dbReference>
<dbReference type="FunFam" id="2.60.40.1730:FF:000002">
    <property type="entry name" value="Aminopeptidase"/>
    <property type="match status" value="1"/>
</dbReference>
<comment type="caution">
    <text evidence="19">The sequence shown here is derived from an EMBL/GenBank/DDBJ whole genome shotgun (WGS) entry which is preliminary data.</text>
</comment>
<dbReference type="Gene3D" id="1.25.50.20">
    <property type="match status" value="1"/>
</dbReference>
<evidence type="ECO:0000256" key="1">
    <source>
        <dbReference type="ARBA" id="ARBA00004496"/>
    </source>
</evidence>
<evidence type="ECO:0000259" key="17">
    <source>
        <dbReference type="Pfam" id="PF11838"/>
    </source>
</evidence>
<evidence type="ECO:0000256" key="12">
    <source>
        <dbReference type="PIRSR" id="PIRSR634016-1"/>
    </source>
</evidence>
<dbReference type="PRINTS" id="PR00756">
    <property type="entry name" value="ALADIPTASE"/>
</dbReference>
<dbReference type="PANTHER" id="PTHR11533">
    <property type="entry name" value="PROTEASE M1 ZINC METALLOPROTEASE"/>
    <property type="match status" value="1"/>
</dbReference>
<feature type="active site" description="Proton acceptor" evidence="12">
    <location>
        <position position="314"/>
    </location>
</feature>
<evidence type="ECO:0000256" key="2">
    <source>
        <dbReference type="ARBA" id="ARBA00004609"/>
    </source>
</evidence>
<keyword evidence="5" id="KW-0963">Cytoplasm</keyword>
<dbReference type="FunFam" id="2.60.40.1910:FF:000002">
    <property type="entry name" value="Aminopeptidase"/>
    <property type="match status" value="1"/>
</dbReference>
<evidence type="ECO:0000256" key="3">
    <source>
        <dbReference type="ARBA" id="ARBA00010136"/>
    </source>
</evidence>
<dbReference type="Gene3D" id="2.60.40.1910">
    <property type="match status" value="1"/>
</dbReference>
<dbReference type="GO" id="GO:0070006">
    <property type="term" value="F:metalloaminopeptidase activity"/>
    <property type="evidence" value="ECO:0007669"/>
    <property type="project" value="TreeGrafter"/>
</dbReference>
<dbReference type="InterPro" id="IPR027268">
    <property type="entry name" value="Peptidase_M4/M1_CTD_sf"/>
</dbReference>
<evidence type="ECO:0000256" key="11">
    <source>
        <dbReference type="ARBA" id="ARBA00052895"/>
    </source>
</evidence>
<feature type="binding site" evidence="13">
    <location>
        <position position="336"/>
    </location>
    <ligand>
        <name>Zn(2+)</name>
        <dbReference type="ChEBI" id="CHEBI:29105"/>
        <note>catalytic</note>
    </ligand>
</feature>
<evidence type="ECO:0000256" key="13">
    <source>
        <dbReference type="PIRSR" id="PIRSR634016-3"/>
    </source>
</evidence>
<comment type="subcellular location">
    <subcellularLocation>
        <location evidence="2">Cell membrane</location>
        <topology evidence="2">Lipid-anchor</topology>
        <topology evidence="2">GPI-anchor</topology>
    </subcellularLocation>
    <subcellularLocation>
        <location evidence="1">Cytoplasm</location>
    </subcellularLocation>
</comment>
<keyword evidence="6 15" id="KW-0645">Protease</keyword>
<dbReference type="Pfam" id="PF17900">
    <property type="entry name" value="Peptidase_M1_N"/>
    <property type="match status" value="1"/>
</dbReference>
<dbReference type="Proteomes" id="UP000285301">
    <property type="component" value="Unassembled WGS sequence"/>
</dbReference>
<dbReference type="GO" id="GO:0008270">
    <property type="term" value="F:zinc ion binding"/>
    <property type="evidence" value="ECO:0007669"/>
    <property type="project" value="UniProtKB-UniRule"/>
</dbReference>
<dbReference type="FunFam" id="1.10.390.10:FF:000001">
    <property type="entry name" value="Aminopeptidase"/>
    <property type="match status" value="1"/>
</dbReference>
<feature type="binding site" evidence="13">
    <location>
        <position position="313"/>
    </location>
    <ligand>
        <name>Zn(2+)</name>
        <dbReference type="ChEBI" id="CHEBI:29105"/>
        <note>catalytic</note>
    </ligand>
</feature>
<dbReference type="Pfam" id="PF01433">
    <property type="entry name" value="Peptidase_M1"/>
    <property type="match status" value="1"/>
</dbReference>
<evidence type="ECO:0000256" key="9">
    <source>
        <dbReference type="ARBA" id="ARBA00022833"/>
    </source>
</evidence>
<dbReference type="Pfam" id="PF11838">
    <property type="entry name" value="ERAP1_C"/>
    <property type="match status" value="1"/>
</dbReference>
<dbReference type="CDD" id="cd09601">
    <property type="entry name" value="M1_APN-Q_like"/>
    <property type="match status" value="1"/>
</dbReference>
<dbReference type="InterPro" id="IPR014782">
    <property type="entry name" value="Peptidase_M1_dom"/>
</dbReference>
<dbReference type="OrthoDB" id="275509at2759"/>
<dbReference type="GO" id="GO:0005886">
    <property type="term" value="C:plasma membrane"/>
    <property type="evidence" value="ECO:0007669"/>
    <property type="project" value="UniProtKB-SubCell"/>
</dbReference>
<organism evidence="19 20">
    <name type="scientific">Dinothrombium tinctorium</name>
    <dbReference type="NCBI Taxonomy" id="1965070"/>
    <lineage>
        <taxon>Eukaryota</taxon>
        <taxon>Metazoa</taxon>
        <taxon>Ecdysozoa</taxon>
        <taxon>Arthropoda</taxon>
        <taxon>Chelicerata</taxon>
        <taxon>Arachnida</taxon>
        <taxon>Acari</taxon>
        <taxon>Acariformes</taxon>
        <taxon>Trombidiformes</taxon>
        <taxon>Prostigmata</taxon>
        <taxon>Anystina</taxon>
        <taxon>Parasitengona</taxon>
        <taxon>Trombidioidea</taxon>
        <taxon>Trombidiidae</taxon>
        <taxon>Dinothrombium</taxon>
    </lineage>
</organism>
<evidence type="ECO:0000256" key="14">
    <source>
        <dbReference type="PIRSR" id="PIRSR634016-4"/>
    </source>
</evidence>
<evidence type="ECO:0000256" key="10">
    <source>
        <dbReference type="ARBA" id="ARBA00023049"/>
    </source>
</evidence>
<keyword evidence="20" id="KW-1185">Reference proteome</keyword>
<dbReference type="EC" id="3.4.11.-" evidence="15"/>
<dbReference type="GO" id="GO:0005737">
    <property type="term" value="C:cytoplasm"/>
    <property type="evidence" value="ECO:0007669"/>
    <property type="project" value="UniProtKB-SubCell"/>
</dbReference>
<keyword evidence="4 15" id="KW-0031">Aminopeptidase</keyword>
<evidence type="ECO:0000256" key="6">
    <source>
        <dbReference type="ARBA" id="ARBA00022670"/>
    </source>
</evidence>
<dbReference type="InterPro" id="IPR024571">
    <property type="entry name" value="ERAP1-like_C_dom"/>
</dbReference>
<dbReference type="InterPro" id="IPR001930">
    <property type="entry name" value="Peptidase_M1"/>
</dbReference>
<evidence type="ECO:0000256" key="15">
    <source>
        <dbReference type="RuleBase" id="RU364040"/>
    </source>
</evidence>
<evidence type="ECO:0000259" key="16">
    <source>
        <dbReference type="Pfam" id="PF01433"/>
    </source>
</evidence>
<evidence type="ECO:0000256" key="7">
    <source>
        <dbReference type="ARBA" id="ARBA00022723"/>
    </source>
</evidence>
<evidence type="ECO:0000313" key="20">
    <source>
        <dbReference type="Proteomes" id="UP000285301"/>
    </source>
</evidence>
<keyword evidence="7 13" id="KW-0479">Metal-binding</keyword>
<protein>
    <recommendedName>
        <fullName evidence="15">Aminopeptidase</fullName>
        <ecNumber evidence="15">3.4.11.-</ecNumber>
    </recommendedName>
</protein>
<dbReference type="AlphaFoldDB" id="A0A443RBP5"/>
<keyword evidence="8 15" id="KW-0378">Hydrolase</keyword>
<comment type="cofactor">
    <cofactor evidence="13 15">
        <name>Zn(2+)</name>
        <dbReference type="ChEBI" id="CHEBI:29105"/>
    </cofactor>
    <text evidence="13 15">Binds 1 zinc ion per subunit.</text>
</comment>
<dbReference type="STRING" id="1965070.A0A443RBP5"/>